<evidence type="ECO:0000256" key="1">
    <source>
        <dbReference type="SAM" id="MobiDB-lite"/>
    </source>
</evidence>
<evidence type="ECO:0008006" key="4">
    <source>
        <dbReference type="Google" id="ProtNLM"/>
    </source>
</evidence>
<dbReference type="SUPFAM" id="SSF52540">
    <property type="entry name" value="P-loop containing nucleoside triphosphate hydrolases"/>
    <property type="match status" value="1"/>
</dbReference>
<dbReference type="Proteomes" id="UP000594637">
    <property type="component" value="Chromosome"/>
</dbReference>
<feature type="compositionally biased region" description="Polar residues" evidence="1">
    <location>
        <begin position="1"/>
        <end position="14"/>
    </location>
</feature>
<dbReference type="Gene3D" id="3.40.50.300">
    <property type="entry name" value="P-loop containing nucleotide triphosphate hydrolases"/>
    <property type="match status" value="1"/>
</dbReference>
<dbReference type="RefSeq" id="WP_166854904.1">
    <property type="nucleotide sequence ID" value="NZ_CP063989.1"/>
</dbReference>
<proteinExistence type="predicted"/>
<dbReference type="AlphaFoldDB" id="A0A7T0LJW2"/>
<protein>
    <recommendedName>
        <fullName evidence="4">Uridine kinase</fullName>
    </recommendedName>
</protein>
<dbReference type="EMBL" id="CP063989">
    <property type="protein sequence ID" value="QPL04503.1"/>
    <property type="molecule type" value="Genomic_DNA"/>
</dbReference>
<dbReference type="KEGG" id="arep:ID810_06695"/>
<evidence type="ECO:0000313" key="3">
    <source>
        <dbReference type="Proteomes" id="UP000594637"/>
    </source>
</evidence>
<keyword evidence="3" id="KW-1185">Reference proteome</keyword>
<sequence length="231" mass="24519">MSSTPSPADTSHTVHSPGGWRSDLLTGRPGVLLTGPAGAPDAVVSRVGRSGAGTLVVIDGTTGSGKTDLAGRVRQLLAHQGRETYLLPTDLLVPGWQTLAEGVTRTAELLAALARGGEGRAPTWDWERMAPGDELRLPALADGVLVVEGCGALAAAAQDLAPLTVVRVLVEAPQELRYTRIAARDSYTWDIEAWQAQEERVRLAWEQTPAWWPQVLVRHGQGPASQTGELS</sequence>
<organism evidence="2 3">
    <name type="scientific">Actinomyces respiraculi</name>
    <dbReference type="NCBI Taxonomy" id="2744574"/>
    <lineage>
        <taxon>Bacteria</taxon>
        <taxon>Bacillati</taxon>
        <taxon>Actinomycetota</taxon>
        <taxon>Actinomycetes</taxon>
        <taxon>Actinomycetales</taxon>
        <taxon>Actinomycetaceae</taxon>
        <taxon>Actinomyces</taxon>
    </lineage>
</organism>
<gene>
    <name evidence="2" type="ORF">ID810_06695</name>
</gene>
<evidence type="ECO:0000313" key="2">
    <source>
        <dbReference type="EMBL" id="QPL04503.1"/>
    </source>
</evidence>
<feature type="region of interest" description="Disordered" evidence="1">
    <location>
        <begin position="1"/>
        <end position="22"/>
    </location>
</feature>
<reference evidence="2 3" key="1">
    <citation type="submission" date="2020-11" db="EMBL/GenBank/DDBJ databases">
        <title>Actinomyces sp. ZJ750.</title>
        <authorList>
            <person name="Zhou J."/>
        </authorList>
    </citation>
    <scope>NUCLEOTIDE SEQUENCE [LARGE SCALE GENOMIC DNA]</scope>
    <source>
        <strain evidence="2 3">ZJ750</strain>
    </source>
</reference>
<accession>A0A7T0LJW2</accession>
<name>A0A7T0LJW2_9ACTO</name>
<dbReference type="InterPro" id="IPR027417">
    <property type="entry name" value="P-loop_NTPase"/>
</dbReference>